<organism evidence="3 4">
    <name type="scientific">Cylindrotheca closterium</name>
    <dbReference type="NCBI Taxonomy" id="2856"/>
    <lineage>
        <taxon>Eukaryota</taxon>
        <taxon>Sar</taxon>
        <taxon>Stramenopiles</taxon>
        <taxon>Ochrophyta</taxon>
        <taxon>Bacillariophyta</taxon>
        <taxon>Bacillariophyceae</taxon>
        <taxon>Bacillariophycidae</taxon>
        <taxon>Bacillariales</taxon>
        <taxon>Bacillariaceae</taxon>
        <taxon>Cylindrotheca</taxon>
    </lineage>
</organism>
<keyword evidence="4" id="KW-1185">Reference proteome</keyword>
<dbReference type="InterPro" id="IPR050923">
    <property type="entry name" value="Cell_Proc_Reg/RNA_Proc"/>
</dbReference>
<feature type="compositionally biased region" description="Basic and acidic residues" evidence="1">
    <location>
        <begin position="85"/>
        <end position="105"/>
    </location>
</feature>
<evidence type="ECO:0000313" key="4">
    <source>
        <dbReference type="Proteomes" id="UP001295423"/>
    </source>
</evidence>
<name>A0AAD2G6G8_9STRA</name>
<dbReference type="InterPro" id="IPR000253">
    <property type="entry name" value="FHA_dom"/>
</dbReference>
<feature type="compositionally biased region" description="Basic and acidic residues" evidence="1">
    <location>
        <begin position="20"/>
        <end position="47"/>
    </location>
</feature>
<proteinExistence type="predicted"/>
<dbReference type="SUPFAM" id="SSF49879">
    <property type="entry name" value="SMAD/FHA domain"/>
    <property type="match status" value="1"/>
</dbReference>
<sequence length="265" mass="29785">MSTKQVTDDEALRALLSSAAERDEERKIERKGNERKRWESRNDDRQQGRGSNKRSRYDDRSGRGGNQQNNNSNENSDYYGPASEQGRRDDDGSSGKNNKDNEKPPPTHKPNFGLSGALAKDEGGGGNVYKGVVLKFREPPEARAPNTQWRFYLFKGKDLVDTLHISKQSAYLMGRNTEIADIPMAHPSLSSQHAVLQYRALPTKDGSRLSCQPYIMDLESTNGTFLNGVRIDSARYYQLKKGDVLKFGASTREYVLMTENTTLAK</sequence>
<feature type="domain" description="FHA" evidence="2">
    <location>
        <begin position="171"/>
        <end position="231"/>
    </location>
</feature>
<accession>A0AAD2G6G8</accession>
<dbReference type="PANTHER" id="PTHR23308">
    <property type="entry name" value="NUCLEAR INHIBITOR OF PROTEIN PHOSPHATASE-1"/>
    <property type="match status" value="1"/>
</dbReference>
<feature type="compositionally biased region" description="Low complexity" evidence="1">
    <location>
        <begin position="66"/>
        <end position="76"/>
    </location>
</feature>
<gene>
    <name evidence="3" type="ORF">CYCCA115_LOCUS20466</name>
</gene>
<evidence type="ECO:0000259" key="2">
    <source>
        <dbReference type="PROSITE" id="PS50006"/>
    </source>
</evidence>
<feature type="region of interest" description="Disordered" evidence="1">
    <location>
        <begin position="1"/>
        <end position="123"/>
    </location>
</feature>
<dbReference type="SMART" id="SM00240">
    <property type="entry name" value="FHA"/>
    <property type="match status" value="1"/>
</dbReference>
<protein>
    <recommendedName>
        <fullName evidence="2">FHA domain-containing protein</fullName>
    </recommendedName>
</protein>
<dbReference type="AlphaFoldDB" id="A0AAD2G6G8"/>
<dbReference type="Proteomes" id="UP001295423">
    <property type="component" value="Unassembled WGS sequence"/>
</dbReference>
<dbReference type="PROSITE" id="PS50006">
    <property type="entry name" value="FHA_DOMAIN"/>
    <property type="match status" value="1"/>
</dbReference>
<dbReference type="InterPro" id="IPR008984">
    <property type="entry name" value="SMAD_FHA_dom_sf"/>
</dbReference>
<evidence type="ECO:0000256" key="1">
    <source>
        <dbReference type="SAM" id="MobiDB-lite"/>
    </source>
</evidence>
<reference evidence="3" key="1">
    <citation type="submission" date="2023-08" db="EMBL/GenBank/DDBJ databases">
        <authorList>
            <person name="Audoor S."/>
            <person name="Bilcke G."/>
        </authorList>
    </citation>
    <scope>NUCLEOTIDE SEQUENCE</scope>
</reference>
<dbReference type="Pfam" id="PF00498">
    <property type="entry name" value="FHA"/>
    <property type="match status" value="1"/>
</dbReference>
<evidence type="ECO:0000313" key="3">
    <source>
        <dbReference type="EMBL" id="CAJ1964088.1"/>
    </source>
</evidence>
<dbReference type="Gene3D" id="2.60.200.20">
    <property type="match status" value="1"/>
</dbReference>
<feature type="compositionally biased region" description="Basic and acidic residues" evidence="1">
    <location>
        <begin position="1"/>
        <end position="12"/>
    </location>
</feature>
<dbReference type="EMBL" id="CAKOGP040002169">
    <property type="protein sequence ID" value="CAJ1964088.1"/>
    <property type="molecule type" value="Genomic_DNA"/>
</dbReference>
<comment type="caution">
    <text evidence="3">The sequence shown here is derived from an EMBL/GenBank/DDBJ whole genome shotgun (WGS) entry which is preliminary data.</text>
</comment>